<proteinExistence type="predicted"/>
<organism evidence="3 4">
    <name type="scientific">Paracoccus suum</name>
    <dbReference type="NCBI Taxonomy" id="2259340"/>
    <lineage>
        <taxon>Bacteria</taxon>
        <taxon>Pseudomonadati</taxon>
        <taxon>Pseudomonadota</taxon>
        <taxon>Alphaproteobacteria</taxon>
        <taxon>Rhodobacterales</taxon>
        <taxon>Paracoccaceae</taxon>
        <taxon>Paracoccus</taxon>
    </lineage>
</organism>
<dbReference type="EMBL" id="CP030918">
    <property type="protein sequence ID" value="AXC48761.1"/>
    <property type="molecule type" value="Genomic_DNA"/>
</dbReference>
<reference evidence="4" key="1">
    <citation type="submission" date="2018-07" db="EMBL/GenBank/DDBJ databases">
        <title>Genome sequencing of Paracoccus sp. SC2-6.</title>
        <authorList>
            <person name="Heo J."/>
            <person name="Kim S.-J."/>
            <person name="Kwon S.-W."/>
        </authorList>
    </citation>
    <scope>NUCLEOTIDE SEQUENCE [LARGE SCALE GENOMIC DNA]</scope>
    <source>
        <strain evidence="4">SC2-6</strain>
    </source>
</reference>
<dbReference type="KEGG" id="pars:DRW48_02795"/>
<keyword evidence="2" id="KW-0472">Membrane</keyword>
<sequence>MSALSKVEGLRRAAAEDRAIAAGLLVSAAWVVLFLLVWLFGPAGDGAARSGAARLVTLVGVFVPLVLIWMAVGTARALAGLRDEAHDLRAQLLAMRRGAPADLPPELQAGMEDAEAQMLPLDTPAPRAVAQPRREATPRTAAAPRASAGRARTTAAAAPPQPSLDLGAPPAVEVDPHDLILALNFPDGPDDHDAVDALRRALADGETARLIRAAQDVITLLAARGLYMDDVPAPNAPAESWRRFVDGARGAALDGMDLPQPDPNAEAALAEALRSDEVFRDAAHHFLRHWDKLLGRAVPQLDDNGVRHLAATRSGRAFATLAQSTGIFG</sequence>
<protein>
    <submittedName>
        <fullName evidence="3">Uncharacterized protein</fullName>
    </submittedName>
</protein>
<keyword evidence="2" id="KW-1133">Transmembrane helix</keyword>
<feature type="transmembrane region" description="Helical" evidence="2">
    <location>
        <begin position="20"/>
        <end position="40"/>
    </location>
</feature>
<gene>
    <name evidence="3" type="ORF">DRW48_02795</name>
</gene>
<feature type="region of interest" description="Disordered" evidence="1">
    <location>
        <begin position="127"/>
        <end position="166"/>
    </location>
</feature>
<evidence type="ECO:0000313" key="4">
    <source>
        <dbReference type="Proteomes" id="UP000252023"/>
    </source>
</evidence>
<name>A0A344PHA6_9RHOB</name>
<evidence type="ECO:0000256" key="1">
    <source>
        <dbReference type="SAM" id="MobiDB-lite"/>
    </source>
</evidence>
<evidence type="ECO:0000256" key="2">
    <source>
        <dbReference type="SAM" id="Phobius"/>
    </source>
</evidence>
<evidence type="ECO:0000313" key="3">
    <source>
        <dbReference type="EMBL" id="AXC48761.1"/>
    </source>
</evidence>
<dbReference type="AlphaFoldDB" id="A0A344PHA6"/>
<feature type="transmembrane region" description="Helical" evidence="2">
    <location>
        <begin position="52"/>
        <end position="72"/>
    </location>
</feature>
<dbReference type="RefSeq" id="WP_114075080.1">
    <property type="nucleotide sequence ID" value="NZ_CP030918.1"/>
</dbReference>
<dbReference type="OrthoDB" id="7833467at2"/>
<feature type="compositionally biased region" description="Low complexity" evidence="1">
    <location>
        <begin position="138"/>
        <end position="158"/>
    </location>
</feature>
<accession>A0A344PHA6</accession>
<dbReference type="Proteomes" id="UP000252023">
    <property type="component" value="Chromosome"/>
</dbReference>
<keyword evidence="2" id="KW-0812">Transmembrane</keyword>
<keyword evidence="4" id="KW-1185">Reference proteome</keyword>